<feature type="compositionally biased region" description="Low complexity" evidence="1">
    <location>
        <begin position="28"/>
        <end position="60"/>
    </location>
</feature>
<dbReference type="Proteomes" id="UP000184188">
    <property type="component" value="Unassembled WGS sequence"/>
</dbReference>
<dbReference type="InterPro" id="IPR008816">
    <property type="entry name" value="Gly_zipper_2TM_dom"/>
</dbReference>
<proteinExistence type="predicted"/>
<dbReference type="InterPro" id="IPR011058">
    <property type="entry name" value="Cyanovirin-N"/>
</dbReference>
<dbReference type="Gene3D" id="2.30.60.10">
    <property type="entry name" value="Cyanovirin-N"/>
    <property type="match status" value="1"/>
</dbReference>
<keyword evidence="4" id="KW-1185">Reference proteome</keyword>
<dbReference type="OrthoDB" id="2441380at2759"/>
<dbReference type="GeneID" id="34607484"/>
<feature type="compositionally biased region" description="Basic and acidic residues" evidence="1">
    <location>
        <begin position="149"/>
        <end position="174"/>
    </location>
</feature>
<sequence>MAANDYYGQYPPQQQELSPLSAGSTGIPPNQGYDQPNNQYNNQPSNQYNQPQQYQQPYSNEPHSEQQPPPYAENGEDRGFLGAMAGGAAGGFAGHKVNHGILGTIGGAIAGSITEDAIKNKKKEKEEEKKKKHKLFGRPSSSSSSSSSDDEHKHRPHRYTPDHDTPERDHHRGEQLMGNFSSSSSDIRLTSEYDLEAHCNSVSSHRHHSRLPLNNVLSNDYGRFRWSRGGNFAASARNVRLVEGGRVLEADLGDGQGGHRRAWVRLDERISNQNGHLIYLDGQEQSW</sequence>
<evidence type="ECO:0000256" key="1">
    <source>
        <dbReference type="SAM" id="MobiDB-lite"/>
    </source>
</evidence>
<dbReference type="GO" id="GO:0019867">
    <property type="term" value="C:outer membrane"/>
    <property type="evidence" value="ECO:0007669"/>
    <property type="project" value="InterPro"/>
</dbReference>
<dbReference type="RefSeq" id="XP_022584647.1">
    <property type="nucleotide sequence ID" value="XM_022721019.1"/>
</dbReference>
<dbReference type="InterPro" id="IPR036673">
    <property type="entry name" value="Cyanovirin-N_sf"/>
</dbReference>
<dbReference type="SMART" id="SM01111">
    <property type="entry name" value="CVNH"/>
    <property type="match status" value="1"/>
</dbReference>
<dbReference type="AlphaFoldDB" id="A0A1L9SSQ5"/>
<dbReference type="VEuPathDB" id="FungiDB:ASPZODRAFT_1114956"/>
<dbReference type="PANTHER" id="PTHR37014:SF8">
    <property type="entry name" value="RICH PROTEIN, PUTATIVE (AFU_ORTHOLOGUE AFUA_7G04870)-RELATED"/>
    <property type="match status" value="1"/>
</dbReference>
<organism evidence="3 4">
    <name type="scientific">Penicilliopsis zonata CBS 506.65</name>
    <dbReference type="NCBI Taxonomy" id="1073090"/>
    <lineage>
        <taxon>Eukaryota</taxon>
        <taxon>Fungi</taxon>
        <taxon>Dikarya</taxon>
        <taxon>Ascomycota</taxon>
        <taxon>Pezizomycotina</taxon>
        <taxon>Eurotiomycetes</taxon>
        <taxon>Eurotiomycetidae</taxon>
        <taxon>Eurotiales</taxon>
        <taxon>Aspergillaceae</taxon>
        <taxon>Penicilliopsis</taxon>
    </lineage>
</organism>
<dbReference type="Pfam" id="PF08881">
    <property type="entry name" value="CVNH"/>
    <property type="match status" value="1"/>
</dbReference>
<feature type="compositionally biased region" description="Basic and acidic residues" evidence="1">
    <location>
        <begin position="120"/>
        <end position="129"/>
    </location>
</feature>
<dbReference type="Pfam" id="PF05433">
    <property type="entry name" value="Rick_17kDa_Anti"/>
    <property type="match status" value="1"/>
</dbReference>
<evidence type="ECO:0000313" key="3">
    <source>
        <dbReference type="EMBL" id="OJJ50137.1"/>
    </source>
</evidence>
<feature type="domain" description="Cyanovirin-N" evidence="2">
    <location>
        <begin position="179"/>
        <end position="279"/>
    </location>
</feature>
<accession>A0A1L9SSQ5</accession>
<feature type="region of interest" description="Disordered" evidence="1">
    <location>
        <begin position="1"/>
        <end position="82"/>
    </location>
</feature>
<dbReference type="STRING" id="1073090.A0A1L9SSQ5"/>
<dbReference type="SUPFAM" id="SSF51322">
    <property type="entry name" value="Cyanovirin-N"/>
    <property type="match status" value="1"/>
</dbReference>
<dbReference type="SUPFAM" id="SSF81995">
    <property type="entry name" value="beta-sandwich domain of Sec23/24"/>
    <property type="match status" value="1"/>
</dbReference>
<feature type="compositionally biased region" description="Polar residues" evidence="1">
    <location>
        <begin position="11"/>
        <end position="24"/>
    </location>
</feature>
<name>A0A1L9SSQ5_9EURO</name>
<feature type="region of interest" description="Disordered" evidence="1">
    <location>
        <begin position="120"/>
        <end position="184"/>
    </location>
</feature>
<evidence type="ECO:0000313" key="4">
    <source>
        <dbReference type="Proteomes" id="UP000184188"/>
    </source>
</evidence>
<dbReference type="PANTHER" id="PTHR37014">
    <property type="entry name" value="EXPRESSION LETHALITY PROTEIN HEL10, PUTATIVE (AFU_ORTHOLOGUE AFUA_1G06580)-RELATED"/>
    <property type="match status" value="1"/>
</dbReference>
<protein>
    <recommendedName>
        <fullName evidence="2">Cyanovirin-N domain-containing protein</fullName>
    </recommendedName>
</protein>
<evidence type="ECO:0000259" key="2">
    <source>
        <dbReference type="SMART" id="SM01111"/>
    </source>
</evidence>
<dbReference type="EMBL" id="KV878337">
    <property type="protein sequence ID" value="OJJ50137.1"/>
    <property type="molecule type" value="Genomic_DNA"/>
</dbReference>
<gene>
    <name evidence="3" type="ORF">ASPZODRAFT_1114956</name>
</gene>
<reference evidence="4" key="1">
    <citation type="journal article" date="2017" name="Genome Biol.">
        <title>Comparative genomics reveals high biological diversity and specific adaptations in the industrially and medically important fungal genus Aspergillus.</title>
        <authorList>
            <person name="de Vries R.P."/>
            <person name="Riley R."/>
            <person name="Wiebenga A."/>
            <person name="Aguilar-Osorio G."/>
            <person name="Amillis S."/>
            <person name="Uchima C.A."/>
            <person name="Anderluh G."/>
            <person name="Asadollahi M."/>
            <person name="Askin M."/>
            <person name="Barry K."/>
            <person name="Battaglia E."/>
            <person name="Bayram O."/>
            <person name="Benocci T."/>
            <person name="Braus-Stromeyer S.A."/>
            <person name="Caldana C."/>
            <person name="Canovas D."/>
            <person name="Cerqueira G.C."/>
            <person name="Chen F."/>
            <person name="Chen W."/>
            <person name="Choi C."/>
            <person name="Clum A."/>
            <person name="Dos Santos R.A."/>
            <person name="Damasio A.R."/>
            <person name="Diallinas G."/>
            <person name="Emri T."/>
            <person name="Fekete E."/>
            <person name="Flipphi M."/>
            <person name="Freyberg S."/>
            <person name="Gallo A."/>
            <person name="Gournas C."/>
            <person name="Habgood R."/>
            <person name="Hainaut M."/>
            <person name="Harispe M.L."/>
            <person name="Henrissat B."/>
            <person name="Hilden K.S."/>
            <person name="Hope R."/>
            <person name="Hossain A."/>
            <person name="Karabika E."/>
            <person name="Karaffa L."/>
            <person name="Karanyi Z."/>
            <person name="Krasevec N."/>
            <person name="Kuo A."/>
            <person name="Kusch H."/>
            <person name="LaButti K."/>
            <person name="Lagendijk E.L."/>
            <person name="Lapidus A."/>
            <person name="Levasseur A."/>
            <person name="Lindquist E."/>
            <person name="Lipzen A."/>
            <person name="Logrieco A.F."/>
            <person name="MacCabe A."/>
            <person name="Maekelae M.R."/>
            <person name="Malavazi I."/>
            <person name="Melin P."/>
            <person name="Meyer V."/>
            <person name="Mielnichuk N."/>
            <person name="Miskei M."/>
            <person name="Molnar A.P."/>
            <person name="Mule G."/>
            <person name="Ngan C.Y."/>
            <person name="Orejas M."/>
            <person name="Orosz E."/>
            <person name="Ouedraogo J.P."/>
            <person name="Overkamp K.M."/>
            <person name="Park H.-S."/>
            <person name="Perrone G."/>
            <person name="Piumi F."/>
            <person name="Punt P.J."/>
            <person name="Ram A.F."/>
            <person name="Ramon A."/>
            <person name="Rauscher S."/>
            <person name="Record E."/>
            <person name="Riano-Pachon D.M."/>
            <person name="Robert V."/>
            <person name="Roehrig J."/>
            <person name="Ruller R."/>
            <person name="Salamov A."/>
            <person name="Salih N.S."/>
            <person name="Samson R.A."/>
            <person name="Sandor E."/>
            <person name="Sanguinetti M."/>
            <person name="Schuetze T."/>
            <person name="Sepcic K."/>
            <person name="Shelest E."/>
            <person name="Sherlock G."/>
            <person name="Sophianopoulou V."/>
            <person name="Squina F.M."/>
            <person name="Sun H."/>
            <person name="Susca A."/>
            <person name="Todd R.B."/>
            <person name="Tsang A."/>
            <person name="Unkles S.E."/>
            <person name="van de Wiele N."/>
            <person name="van Rossen-Uffink D."/>
            <person name="Oliveira J.V."/>
            <person name="Vesth T.C."/>
            <person name="Visser J."/>
            <person name="Yu J.-H."/>
            <person name="Zhou M."/>
            <person name="Andersen M.R."/>
            <person name="Archer D.B."/>
            <person name="Baker S.E."/>
            <person name="Benoit I."/>
            <person name="Brakhage A.A."/>
            <person name="Braus G.H."/>
            <person name="Fischer R."/>
            <person name="Frisvad J.C."/>
            <person name="Goldman G.H."/>
            <person name="Houbraken J."/>
            <person name="Oakley B."/>
            <person name="Pocsi I."/>
            <person name="Scazzocchio C."/>
            <person name="Seiboth B."/>
            <person name="vanKuyk P.A."/>
            <person name="Wortman J."/>
            <person name="Dyer P.S."/>
            <person name="Grigoriev I.V."/>
        </authorList>
    </citation>
    <scope>NUCLEOTIDE SEQUENCE [LARGE SCALE GENOMIC DNA]</scope>
    <source>
        <strain evidence="4">CBS 506.65</strain>
    </source>
</reference>